<dbReference type="Pfam" id="PF10545">
    <property type="entry name" value="MADF_DNA_bdg"/>
    <property type="match status" value="1"/>
</dbReference>
<evidence type="ECO:0000256" key="1">
    <source>
        <dbReference type="SAM" id="MobiDB-lite"/>
    </source>
</evidence>
<dbReference type="PROSITE" id="PS51029">
    <property type="entry name" value="MADF"/>
    <property type="match status" value="1"/>
</dbReference>
<dbReference type="OrthoDB" id="6629625at2759"/>
<organism evidence="3 4">
    <name type="scientific">Melipona quadrifasciata</name>
    <dbReference type="NCBI Taxonomy" id="166423"/>
    <lineage>
        <taxon>Eukaryota</taxon>
        <taxon>Metazoa</taxon>
        <taxon>Ecdysozoa</taxon>
        <taxon>Arthropoda</taxon>
        <taxon>Hexapoda</taxon>
        <taxon>Insecta</taxon>
        <taxon>Pterygota</taxon>
        <taxon>Neoptera</taxon>
        <taxon>Endopterygota</taxon>
        <taxon>Hymenoptera</taxon>
        <taxon>Apocrita</taxon>
        <taxon>Aculeata</taxon>
        <taxon>Apoidea</taxon>
        <taxon>Anthophila</taxon>
        <taxon>Apidae</taxon>
        <taxon>Melipona</taxon>
    </lineage>
</organism>
<protein>
    <recommendedName>
        <fullName evidence="2">MADF domain-containing protein</fullName>
    </recommendedName>
</protein>
<evidence type="ECO:0000313" key="4">
    <source>
        <dbReference type="Proteomes" id="UP000053105"/>
    </source>
</evidence>
<accession>A0A0N0BDY9</accession>
<proteinExistence type="predicted"/>
<evidence type="ECO:0000259" key="2">
    <source>
        <dbReference type="PROSITE" id="PS51029"/>
    </source>
</evidence>
<feature type="compositionally biased region" description="Basic and acidic residues" evidence="1">
    <location>
        <begin position="167"/>
        <end position="179"/>
    </location>
</feature>
<dbReference type="AlphaFoldDB" id="A0A0N0BDY9"/>
<reference evidence="3 4" key="1">
    <citation type="submission" date="2015-07" db="EMBL/GenBank/DDBJ databases">
        <title>The genome of Melipona quadrifasciata.</title>
        <authorList>
            <person name="Pan H."/>
            <person name="Kapheim K."/>
        </authorList>
    </citation>
    <scope>NUCLEOTIDE SEQUENCE [LARGE SCALE GENOMIC DNA]</scope>
    <source>
        <strain evidence="3">0111107301</strain>
        <tissue evidence="3">Whole body</tissue>
    </source>
</reference>
<keyword evidence="4" id="KW-1185">Reference proteome</keyword>
<feature type="domain" description="MADF" evidence="2">
    <location>
        <begin position="12"/>
        <end position="105"/>
    </location>
</feature>
<dbReference type="SMART" id="SM00595">
    <property type="entry name" value="MADF"/>
    <property type="match status" value="1"/>
</dbReference>
<evidence type="ECO:0000313" key="3">
    <source>
        <dbReference type="EMBL" id="KOX71142.1"/>
    </source>
</evidence>
<dbReference type="Proteomes" id="UP000053105">
    <property type="component" value="Unassembled WGS sequence"/>
</dbReference>
<dbReference type="InterPro" id="IPR006578">
    <property type="entry name" value="MADF-dom"/>
</dbReference>
<sequence length="977" mass="112422">MPSKWNERLVISFLKAYKQYPCLWNPYHRHYYNCYEKNKALQRIIDDLGIPGFTITDYLYQIKSIKEKYKLEQIRTIQSLQSHKQYKSPFSWYNIVADMLAKVIDDEERQNDRLCEREPISVRRSLSSDCIKDSQGENRRRSDAKFLKAHLLYNNVTCDRVTSRRSKSVDKPSHCDGKRNSTKRPIIKEKSEKRVRYVPCPSYRRKKDDSKDCEEDEFLSYRPTRDVEPEEIEYSPAVPSNSVDSKFDADLSLTRENGKNCNRFLKCPACGWEDAKHKDTDEKNERRSYVPCSEYNKNLFGEYSACVGCDKVAHDDTHLNPSIHFHLDPYYQSVVNTDSFENLKYNSGNFEFLEWLSKHPSAVSLINLPISSPILPVESVKITEKHADAEVQHSEDLKKPSKDDPISTSIQTQVVQVDPTATHKLQFNTIKAQFELILSESIGRSRSNEFAERPCTRSTKSVQNAESAVKETRFSFESKKHEIGVNTMDAFDKALDNTVCVSNETKKSVSIQTLDEKEEERNKYYKDDTMKEVAINVVDQTSKGMQSIICVSRGNSACRMASEKKLELGTSTSVHQVRNVSCATSENAKEFKSNFVQCVFKEKLEALTRSESQDSVKRCIRDVKSKHFVEKRKFEDPCTTDTCPWNILHLSKNPIVAPVLQQLLLNILSMHEQRTQGYKCRLKEDCLIDLSKMVTAIKEYIKMLESSIIRDDLSEFSGKFDKKSSLEEVRRESSLTEIGTCITRDDKSTVTEENVFVPVLQSVFTKSDEGQKTVEDNMLMLEKTKRKHSMVDKKVCTHLNCKDVGISRSLVQLSSRDMEVQGDTRSFKDSVCVAKYEDIAERVSVGTQKRDPILVRVIKCNESQPIVRSDKGTLTLRTDMNFAKKYTNKRVETCGRSTCIPSTVCRISNEANLKSAFRKERESEIIEDYNICDINCKGKMSYDWTDVTNVDILSNMTNSKIPVCMKSPRKYTYARSK</sequence>
<name>A0A0N0BDY9_9HYME</name>
<gene>
    <name evidence="3" type="ORF">WN51_04677</name>
</gene>
<dbReference type="EMBL" id="KQ435847">
    <property type="protein sequence ID" value="KOX71142.1"/>
    <property type="molecule type" value="Genomic_DNA"/>
</dbReference>
<feature type="region of interest" description="Disordered" evidence="1">
    <location>
        <begin position="163"/>
        <end position="188"/>
    </location>
</feature>